<accession>A0A3L7E3J1</accession>
<dbReference type="Pfam" id="PF11992">
    <property type="entry name" value="TgpA_N"/>
    <property type="match status" value="1"/>
</dbReference>
<keyword evidence="4" id="KW-1185">Reference proteome</keyword>
<feature type="transmembrane region" description="Helical" evidence="1">
    <location>
        <begin position="555"/>
        <end position="576"/>
    </location>
</feature>
<feature type="transmembrane region" description="Helical" evidence="1">
    <location>
        <begin position="30"/>
        <end position="48"/>
    </location>
</feature>
<dbReference type="OrthoDB" id="9804872at2"/>
<dbReference type="SUPFAM" id="SSF54001">
    <property type="entry name" value="Cysteine proteinases"/>
    <property type="match status" value="1"/>
</dbReference>
<dbReference type="PANTHER" id="PTHR42736:SF1">
    <property type="entry name" value="PROTEIN-GLUTAMINE GAMMA-GLUTAMYLTRANSFERASE"/>
    <property type="match status" value="1"/>
</dbReference>
<keyword evidence="1" id="KW-1133">Transmembrane helix</keyword>
<dbReference type="InterPro" id="IPR052901">
    <property type="entry name" value="Bact_TGase-like"/>
</dbReference>
<dbReference type="Pfam" id="PF13559">
    <property type="entry name" value="DUF4129"/>
    <property type="match status" value="1"/>
</dbReference>
<dbReference type="SMART" id="SM00460">
    <property type="entry name" value="TGc"/>
    <property type="match status" value="1"/>
</dbReference>
<dbReference type="InterPro" id="IPR038765">
    <property type="entry name" value="Papain-like_cys_pep_sf"/>
</dbReference>
<evidence type="ECO:0000313" key="3">
    <source>
        <dbReference type="EMBL" id="RLQ22892.1"/>
    </source>
</evidence>
<gene>
    <name evidence="3" type="ORF">DWB85_05455</name>
</gene>
<dbReference type="RefSeq" id="WP_117953198.1">
    <property type="nucleotide sequence ID" value="NZ_QRAN01000004.1"/>
</dbReference>
<feature type="transmembrane region" description="Helical" evidence="1">
    <location>
        <begin position="82"/>
        <end position="99"/>
    </location>
</feature>
<feature type="transmembrane region" description="Helical" evidence="1">
    <location>
        <begin position="129"/>
        <end position="147"/>
    </location>
</feature>
<dbReference type="Pfam" id="PF01841">
    <property type="entry name" value="Transglut_core"/>
    <property type="match status" value="1"/>
</dbReference>
<feature type="transmembrane region" description="Helical" evidence="1">
    <location>
        <begin position="60"/>
        <end position="76"/>
    </location>
</feature>
<dbReference type="InterPro" id="IPR025403">
    <property type="entry name" value="TgpA-like_C"/>
</dbReference>
<proteinExistence type="predicted"/>
<dbReference type="InterPro" id="IPR021878">
    <property type="entry name" value="TgpA_N"/>
</dbReference>
<dbReference type="EMBL" id="QRAN01000004">
    <property type="protein sequence ID" value="RLQ22892.1"/>
    <property type="molecule type" value="Genomic_DNA"/>
</dbReference>
<name>A0A3L7E3J1_9GAMM</name>
<feature type="domain" description="Transglutaminase-like" evidence="2">
    <location>
        <begin position="404"/>
        <end position="475"/>
    </location>
</feature>
<protein>
    <submittedName>
        <fullName evidence="3">DUF3488 domain-containing protein</fullName>
    </submittedName>
</protein>
<dbReference type="Proteomes" id="UP000265509">
    <property type="component" value="Unassembled WGS sequence"/>
</dbReference>
<feature type="transmembrane region" description="Helical" evidence="1">
    <location>
        <begin position="167"/>
        <end position="188"/>
    </location>
</feature>
<reference evidence="3 4" key="1">
    <citation type="submission" date="2018-07" db="EMBL/GenBank/DDBJ databases">
        <title>Halioglobus sp. genome submission.</title>
        <authorList>
            <person name="Ye M.-Q."/>
            <person name="Du Z.-J."/>
        </authorList>
    </citation>
    <scope>NUCLEOTIDE SEQUENCE [LARGE SCALE GENOMIC DNA]</scope>
    <source>
        <strain evidence="3 4">U0301</strain>
    </source>
</reference>
<organism evidence="3 4">
    <name type="scientific">Seongchinamella sediminis</name>
    <dbReference type="NCBI Taxonomy" id="2283635"/>
    <lineage>
        <taxon>Bacteria</taxon>
        <taxon>Pseudomonadati</taxon>
        <taxon>Pseudomonadota</taxon>
        <taxon>Gammaproteobacteria</taxon>
        <taxon>Cellvibrionales</taxon>
        <taxon>Halieaceae</taxon>
        <taxon>Seongchinamella</taxon>
    </lineage>
</organism>
<evidence type="ECO:0000313" key="4">
    <source>
        <dbReference type="Proteomes" id="UP000265509"/>
    </source>
</evidence>
<feature type="transmembrane region" description="Helical" evidence="1">
    <location>
        <begin position="106"/>
        <end position="123"/>
    </location>
</feature>
<evidence type="ECO:0000256" key="1">
    <source>
        <dbReference type="SAM" id="Phobius"/>
    </source>
</evidence>
<feature type="transmembrane region" description="Helical" evidence="1">
    <location>
        <begin position="7"/>
        <end position="24"/>
    </location>
</feature>
<dbReference type="AlphaFoldDB" id="A0A3L7E3J1"/>
<evidence type="ECO:0000259" key="2">
    <source>
        <dbReference type="SMART" id="SM00460"/>
    </source>
</evidence>
<dbReference type="PANTHER" id="PTHR42736">
    <property type="entry name" value="PROTEIN-GLUTAMINE GAMMA-GLUTAMYLTRANSFERASE"/>
    <property type="match status" value="1"/>
</dbReference>
<sequence>MKAQEQIPRNALGWAILSMFTLVLPHIERIPPWVLAVYLFAAVWRIMVYRGRWSFPRWPVKLGLIFAGFAGILFSFRSLVGLEPTVALLLTAFALKLLELAERKDAYVLLFLGYFVVLTEFLFSQDLLIVLLCLLNVIIVTTALVALHRPGDNSFNLRPMRQAGVMVLQAAPLMLVLFFLFPRIGPLWTVPIKSQQAKTGMSEFMSPGDVSRLSRSGEVAFRVAFDGEVPPQAQLYWRGLVMSRLRQGTWSALNFYEAPASERRQNQPEPVGEPLRYSIIMQPTQQRWLYGLRYARSSSSGVMHSADYRIFRPVVIEDDYLYQVRSWPNAVLEPELSAWRRRVELELPAAANPRTRQLAAQFAAESTGPEEVVQRALDLFTREPFVYTLQPPLLPQSDRMDAFLFDTRRGFCEHYASAFVIMMRAAGIPARVVAGYQGGEVNPVNGTVIVHQFDAHAWAEVWLQGQGWVRVDPTAAVAPERIELGLEDALAEEGTFLADSPLSPLRYRKIDLINKIRLRYDALTYSWQAWVVGFDADKQFDLLKGFFGDFSARKFALVLLGSWALVLVPVAALLLLRRRTHALSRLDKLYLGFCQRLGKMGVAREAGETPQDYARRAQQKLPRLAEQIADVTRRYDQLAYADNTAADGQLGEFARAVRRIR</sequence>
<dbReference type="InterPro" id="IPR002931">
    <property type="entry name" value="Transglutaminase-like"/>
</dbReference>
<keyword evidence="1" id="KW-0812">Transmembrane</keyword>
<dbReference type="Gene3D" id="3.10.620.30">
    <property type="match status" value="1"/>
</dbReference>
<comment type="caution">
    <text evidence="3">The sequence shown here is derived from an EMBL/GenBank/DDBJ whole genome shotgun (WGS) entry which is preliminary data.</text>
</comment>
<keyword evidence="1" id="KW-0472">Membrane</keyword>